<dbReference type="InterPro" id="IPR049560">
    <property type="entry name" value="MeTrfase_RsmB-F_NOP2_cat"/>
</dbReference>
<evidence type="ECO:0000259" key="6">
    <source>
        <dbReference type="PROSITE" id="PS51686"/>
    </source>
</evidence>
<dbReference type="Proteomes" id="UP000275772">
    <property type="component" value="Unassembled WGS sequence"/>
</dbReference>
<evidence type="ECO:0000313" key="8">
    <source>
        <dbReference type="Proteomes" id="UP000275772"/>
    </source>
</evidence>
<dbReference type="EMBL" id="UNSH01000060">
    <property type="protein sequence ID" value="SZF03880.1"/>
    <property type="molecule type" value="Genomic_DNA"/>
</dbReference>
<dbReference type="InterPro" id="IPR001678">
    <property type="entry name" value="MeTrfase_RsmB-F_NOP2_dom"/>
</dbReference>
<sequence>MSLYYEAASLFANPSTSGSLRSQIFKNPALKAPPAQIYALAAQTCKWSSVLREVIENANFLKIERKVTPILSLFLVHDLLLAKGGIALPTSHGLRKAVERHRARLQAEFIRARVRRKLVSLDAFREFIEAGLDTESSNFEATRPRWVRINTLKTCLEDQLDTTFSGYKRVLRIQEMSERGQKLLFIDDHIPNLVAVSPGFDVVKSDAYKSGAIIFQNKASCFPAYLLDPLPIDGDIIDTCSAPGNKTTHIAAILSSHKPKGTDCSQIIHAFEKSRARGEILEKMIGLAGSSSLTKIHSGEDFLKIDPKLPRFQSVGALLLDPSCSGSGITGRDEMPELHIPLLNPISLTKKSSNQSKISKAPKADKSILKRKREELEVQALVNDDGSITVPSSEEELEARLNALSKFQLELLIHAFKFPAAHKITYSTCSIYAQENEFVIMKALEHPDAKSGGWRILKRSEQVRGMRNWPVRGCHDACRNNEELSSACIRANKDDEYGTTGFFVAGLVRDKADRVETQTQVLRGKKGSQLRERSSTLELCDAHGIEYEQEWHGISDD</sequence>
<gene>
    <name evidence="7" type="ORF">BLGHR1_14674</name>
</gene>
<dbReference type="SUPFAM" id="SSF53335">
    <property type="entry name" value="S-adenosyl-L-methionine-dependent methyltransferases"/>
    <property type="match status" value="1"/>
</dbReference>
<evidence type="ECO:0000256" key="4">
    <source>
        <dbReference type="ARBA" id="ARBA00022884"/>
    </source>
</evidence>
<feature type="binding site" evidence="5">
    <location>
        <begin position="240"/>
        <end position="246"/>
    </location>
    <ligand>
        <name>S-adenosyl-L-methionine</name>
        <dbReference type="ChEBI" id="CHEBI:59789"/>
    </ligand>
</feature>
<feature type="binding site" evidence="5">
    <location>
        <position position="272"/>
    </location>
    <ligand>
        <name>S-adenosyl-L-methionine</name>
        <dbReference type="ChEBI" id="CHEBI:59789"/>
    </ligand>
</feature>
<feature type="domain" description="SAM-dependent MTase RsmB/NOP-type" evidence="6">
    <location>
        <begin position="135"/>
        <end position="510"/>
    </location>
</feature>
<dbReference type="InterPro" id="IPR049561">
    <property type="entry name" value="NSUN5_7_fdxn-like"/>
</dbReference>
<dbReference type="GO" id="GO:0070475">
    <property type="term" value="P:rRNA base methylation"/>
    <property type="evidence" value="ECO:0007669"/>
    <property type="project" value="TreeGrafter"/>
</dbReference>
<evidence type="ECO:0000256" key="1">
    <source>
        <dbReference type="ARBA" id="ARBA00022603"/>
    </source>
</evidence>
<proteinExistence type="inferred from homology"/>
<evidence type="ECO:0000313" key="7">
    <source>
        <dbReference type="EMBL" id="SZF03880.1"/>
    </source>
</evidence>
<dbReference type="Gene3D" id="3.30.70.1170">
    <property type="entry name" value="Sun protein, domain 3"/>
    <property type="match status" value="1"/>
</dbReference>
<dbReference type="GO" id="GO:0005730">
    <property type="term" value="C:nucleolus"/>
    <property type="evidence" value="ECO:0007669"/>
    <property type="project" value="TreeGrafter"/>
</dbReference>
<dbReference type="InterPro" id="IPR023267">
    <property type="entry name" value="RCMT"/>
</dbReference>
<keyword evidence="4 5" id="KW-0694">RNA-binding</keyword>
<dbReference type="FunFam" id="3.30.70.1170:FF:000006">
    <property type="entry name" value="NOL1/NOP2/Sun domain family protein"/>
    <property type="match status" value="1"/>
</dbReference>
<reference evidence="7 8" key="1">
    <citation type="submission" date="2017-11" db="EMBL/GenBank/DDBJ databases">
        <authorList>
            <person name="Kracher B."/>
        </authorList>
    </citation>
    <scope>NUCLEOTIDE SEQUENCE [LARGE SCALE GENOMIC DNA]</scope>
    <source>
        <strain evidence="7 8">RACE1</strain>
    </source>
</reference>
<name>A0A383UWY9_BLUHO</name>
<comment type="caution">
    <text evidence="5">Lacks conserved residue(s) required for the propagation of feature annotation.</text>
</comment>
<dbReference type="VEuPathDB" id="FungiDB:BLGHR1_14674"/>
<dbReference type="PROSITE" id="PS51686">
    <property type="entry name" value="SAM_MT_RSMB_NOP"/>
    <property type="match status" value="1"/>
</dbReference>
<dbReference type="Pfam" id="PF21153">
    <property type="entry name" value="NSUN5_N"/>
    <property type="match status" value="1"/>
</dbReference>
<feature type="active site" description="Nucleophile" evidence="5">
    <location>
        <position position="429"/>
    </location>
</feature>
<dbReference type="AlphaFoldDB" id="A0A383UWY9"/>
<organism evidence="7 8">
    <name type="scientific">Blumeria hordei</name>
    <name type="common">Barley powdery mildew</name>
    <name type="synonym">Blumeria graminis f. sp. hordei</name>
    <dbReference type="NCBI Taxonomy" id="2867405"/>
    <lineage>
        <taxon>Eukaryota</taxon>
        <taxon>Fungi</taxon>
        <taxon>Dikarya</taxon>
        <taxon>Ascomycota</taxon>
        <taxon>Pezizomycotina</taxon>
        <taxon>Leotiomycetes</taxon>
        <taxon>Erysiphales</taxon>
        <taxon>Erysiphaceae</taxon>
        <taxon>Blumeria</taxon>
    </lineage>
</organism>
<evidence type="ECO:0000256" key="5">
    <source>
        <dbReference type="PROSITE-ProRule" id="PRU01023"/>
    </source>
</evidence>
<keyword evidence="2 5" id="KW-0808">Transferase</keyword>
<keyword evidence="3 5" id="KW-0949">S-adenosyl-L-methionine</keyword>
<feature type="binding site" evidence="5">
    <location>
        <position position="321"/>
    </location>
    <ligand>
        <name>S-adenosyl-L-methionine</name>
        <dbReference type="ChEBI" id="CHEBI:59789"/>
    </ligand>
</feature>
<dbReference type="InterPro" id="IPR029063">
    <property type="entry name" value="SAM-dependent_MTases_sf"/>
</dbReference>
<comment type="similarity">
    <text evidence="5">Belongs to the class I-like SAM-binding methyltransferase superfamily. RsmB/NOP family.</text>
</comment>
<dbReference type="InterPro" id="IPR048889">
    <property type="entry name" value="NSUN5_RCM1_N"/>
</dbReference>
<dbReference type="PRINTS" id="PR02008">
    <property type="entry name" value="RCMTFAMILY"/>
</dbReference>
<evidence type="ECO:0000256" key="3">
    <source>
        <dbReference type="ARBA" id="ARBA00022691"/>
    </source>
</evidence>
<protein>
    <recommendedName>
        <fullName evidence="6">SAM-dependent MTase RsmB/NOP-type domain-containing protein</fullName>
    </recommendedName>
</protein>
<dbReference type="Gene3D" id="3.40.50.150">
    <property type="entry name" value="Vaccinia Virus protein VP39"/>
    <property type="match status" value="1"/>
</dbReference>
<dbReference type="Pfam" id="PF01189">
    <property type="entry name" value="Methyltr_RsmB-F"/>
    <property type="match status" value="1"/>
</dbReference>
<evidence type="ECO:0000256" key="2">
    <source>
        <dbReference type="ARBA" id="ARBA00022679"/>
    </source>
</evidence>
<dbReference type="Pfam" id="PF21148">
    <property type="entry name" value="NSUN5_fdxn-like"/>
    <property type="match status" value="1"/>
</dbReference>
<dbReference type="PANTHER" id="PTHR22807:SF4">
    <property type="entry name" value="28S RRNA (CYTOSINE-C(5))-METHYLTRANSFERASE"/>
    <property type="match status" value="1"/>
</dbReference>
<keyword evidence="1 5" id="KW-0489">Methyltransferase</keyword>
<dbReference type="PANTHER" id="PTHR22807">
    <property type="entry name" value="NOP2 YEAST -RELATED NOL1/NOP2/FMU SUN DOMAIN-CONTAINING"/>
    <property type="match status" value="1"/>
</dbReference>
<dbReference type="GO" id="GO:0003723">
    <property type="term" value="F:RNA binding"/>
    <property type="evidence" value="ECO:0007669"/>
    <property type="project" value="UniProtKB-UniRule"/>
</dbReference>
<dbReference type="GO" id="GO:0008173">
    <property type="term" value="F:RNA methyltransferase activity"/>
    <property type="evidence" value="ECO:0007669"/>
    <property type="project" value="InterPro"/>
</dbReference>
<accession>A0A383UWY9</accession>